<feature type="region of interest" description="Disordered" evidence="1">
    <location>
        <begin position="1"/>
        <end position="35"/>
    </location>
</feature>
<dbReference type="AlphaFoldDB" id="A0A6J4QXZ4"/>
<gene>
    <name evidence="2" type="ORF">AVDCRST_MAG02-801</name>
</gene>
<organism evidence="2">
    <name type="scientific">uncultured Rubrobacteraceae bacterium</name>
    <dbReference type="NCBI Taxonomy" id="349277"/>
    <lineage>
        <taxon>Bacteria</taxon>
        <taxon>Bacillati</taxon>
        <taxon>Actinomycetota</taxon>
        <taxon>Rubrobacteria</taxon>
        <taxon>Rubrobacterales</taxon>
        <taxon>Rubrobacteraceae</taxon>
        <taxon>environmental samples</taxon>
    </lineage>
</organism>
<sequence length="69" mass="7634">ARILRHGPSAAVARPSARSLRPGTPSKRSFSSLGRERAAFGFAIQQTGRARRIGYDPRDVEDRDTRRAV</sequence>
<feature type="non-terminal residue" evidence="2">
    <location>
        <position position="1"/>
    </location>
</feature>
<protein>
    <submittedName>
        <fullName evidence="2">Uncharacterized protein</fullName>
    </submittedName>
</protein>
<proteinExistence type="predicted"/>
<dbReference type="EMBL" id="CADCVH010000022">
    <property type="protein sequence ID" value="CAA9449805.1"/>
    <property type="molecule type" value="Genomic_DNA"/>
</dbReference>
<name>A0A6J4QXZ4_9ACTN</name>
<feature type="compositionally biased region" description="Low complexity" evidence="1">
    <location>
        <begin position="8"/>
        <end position="22"/>
    </location>
</feature>
<feature type="non-terminal residue" evidence="2">
    <location>
        <position position="69"/>
    </location>
</feature>
<evidence type="ECO:0000313" key="2">
    <source>
        <dbReference type="EMBL" id="CAA9449805.1"/>
    </source>
</evidence>
<reference evidence="2" key="1">
    <citation type="submission" date="2020-02" db="EMBL/GenBank/DDBJ databases">
        <authorList>
            <person name="Meier V. D."/>
        </authorList>
    </citation>
    <scope>NUCLEOTIDE SEQUENCE</scope>
    <source>
        <strain evidence="2">AVDCRST_MAG02</strain>
    </source>
</reference>
<accession>A0A6J4QXZ4</accession>
<evidence type="ECO:0000256" key="1">
    <source>
        <dbReference type="SAM" id="MobiDB-lite"/>
    </source>
</evidence>